<dbReference type="InterPro" id="IPR000626">
    <property type="entry name" value="Ubiquitin-like_dom"/>
</dbReference>
<feature type="domain" description="Ubiquitin-like" evidence="1">
    <location>
        <begin position="37"/>
        <end position="95"/>
    </location>
</feature>
<organism evidence="2">
    <name type="scientific">Nothobranchius kuhntae</name>
    <name type="common">Beira killifish</name>
    <dbReference type="NCBI Taxonomy" id="321403"/>
    <lineage>
        <taxon>Eukaryota</taxon>
        <taxon>Metazoa</taxon>
        <taxon>Chordata</taxon>
        <taxon>Craniata</taxon>
        <taxon>Vertebrata</taxon>
        <taxon>Euteleostomi</taxon>
        <taxon>Actinopterygii</taxon>
        <taxon>Neopterygii</taxon>
        <taxon>Teleostei</taxon>
        <taxon>Neoteleostei</taxon>
        <taxon>Acanthomorphata</taxon>
        <taxon>Ovalentaria</taxon>
        <taxon>Atherinomorphae</taxon>
        <taxon>Cyprinodontiformes</taxon>
        <taxon>Nothobranchiidae</taxon>
        <taxon>Nothobranchius</taxon>
    </lineage>
</organism>
<sequence length="120" mass="13742">MDHHGETGTMIRVLVFCFNGQKKILDLCHHEDLQTVTVLQLKEKIDEKFQWSLNSWRNIKLICSSKHLDEDSKRLCEYGVGHMSVILMVISLSGGGGPDLMADKEGETRKSMENIHLRNF</sequence>
<dbReference type="EMBL" id="HAEE01005569">
    <property type="protein sequence ID" value="SBR25589.1"/>
    <property type="molecule type" value="Transcribed_RNA"/>
</dbReference>
<proteinExistence type="predicted"/>
<accession>A0A1A8K1S7</accession>
<dbReference type="InterPro" id="IPR029071">
    <property type="entry name" value="Ubiquitin-like_domsf"/>
</dbReference>
<dbReference type="PROSITE" id="PS50053">
    <property type="entry name" value="UBIQUITIN_2"/>
    <property type="match status" value="1"/>
</dbReference>
<dbReference type="Gene3D" id="3.10.20.90">
    <property type="entry name" value="Phosphatidylinositol 3-kinase Catalytic Subunit, Chain A, domain 1"/>
    <property type="match status" value="1"/>
</dbReference>
<reference evidence="2" key="2">
    <citation type="submission" date="2016-06" db="EMBL/GenBank/DDBJ databases">
        <title>The genome of a short-lived fish provides insights into sex chromosome evolution and the genetic control of aging.</title>
        <authorList>
            <person name="Reichwald K."/>
            <person name="Felder M."/>
            <person name="Petzold A."/>
            <person name="Koch P."/>
            <person name="Groth M."/>
            <person name="Platzer M."/>
        </authorList>
    </citation>
    <scope>NUCLEOTIDE SEQUENCE</scope>
    <source>
        <tissue evidence="2">Brain</tissue>
    </source>
</reference>
<evidence type="ECO:0000313" key="2">
    <source>
        <dbReference type="EMBL" id="SBR25589.1"/>
    </source>
</evidence>
<name>A0A1A8K1S7_NOTKU</name>
<reference evidence="2" key="1">
    <citation type="submission" date="2016-05" db="EMBL/GenBank/DDBJ databases">
        <authorList>
            <person name="Lavstsen T."/>
            <person name="Jespersen J.S."/>
        </authorList>
    </citation>
    <scope>NUCLEOTIDE SEQUENCE</scope>
    <source>
        <tissue evidence="2">Brain</tissue>
    </source>
</reference>
<dbReference type="AlphaFoldDB" id="A0A1A8K1S7"/>
<evidence type="ECO:0000259" key="1">
    <source>
        <dbReference type="PROSITE" id="PS50053"/>
    </source>
</evidence>
<protein>
    <recommendedName>
        <fullName evidence="1">Ubiquitin-like domain-containing protein</fullName>
    </recommendedName>
</protein>
<gene>
    <name evidence="2" type="primary">OLA.10900</name>
</gene>
<dbReference type="Pfam" id="PF00240">
    <property type="entry name" value="ubiquitin"/>
    <property type="match status" value="1"/>
</dbReference>
<dbReference type="SUPFAM" id="SSF54236">
    <property type="entry name" value="Ubiquitin-like"/>
    <property type="match status" value="1"/>
</dbReference>